<dbReference type="InterPro" id="IPR050732">
    <property type="entry name" value="Beta-glucan_modifiers"/>
</dbReference>
<dbReference type="GO" id="GO:0000272">
    <property type="term" value="P:polysaccharide catabolic process"/>
    <property type="evidence" value="ECO:0007669"/>
    <property type="project" value="UniProtKB-KW"/>
</dbReference>
<sequence length="568" mass="63251">MGEGGIRSEPPPWQMAREQVIDGASRRTEPISLRTPLALLLVSLGAIAAVWWWLATPITLARAPIDPADKVQCVSYAPFRGEQSPLNAWTHIEADQIEQDLRQLKEITDCVRTYSMENGLDQVPAIAAKVGGLKVLQGIWLSSNRAKNFEQVALAVRLTKEYPDIITSVIVGNEVLLRGEMTTADLVSFIRAVKVQVRVPVTYADVWEFWLRNREVYEAVDFVTIHILPYWEDVPVRAKFAAAHVEQIRERMAVAFPGKEILIGETGWPSEGRMREGALPSRTNQARVVSEILSLAKAQKFRVNLIESYDQPWKRKLEGTAGGYWGLYDSVRRNLKYPPGEPISNFPYWKWYMGAGMGLCALVFAVAIITLRRRPWTPRFSTWLGVAISATTAGVLLGVGADKVYYESYGWGGWLHWGALLAAGILSPIFCAQALVIGRSLPTFLDLLGPSEGRKWSKLTAVLGLTLAVTAVIAAQTALAFVFDPRYHDFPYAALTMAVVPFAILMLNRPQIGVRPIAEAVFAGVLALSAAYVLFNEGRDNWQSLWTCAMYLLFALTLWRARAEQSQE</sequence>
<evidence type="ECO:0000256" key="3">
    <source>
        <dbReference type="ARBA" id="ARBA00022801"/>
    </source>
</evidence>
<dbReference type="SUPFAM" id="SSF51445">
    <property type="entry name" value="(Trans)glycosidases"/>
    <property type="match status" value="1"/>
</dbReference>
<feature type="transmembrane region" description="Helical" evidence="12">
    <location>
        <begin position="383"/>
        <end position="401"/>
    </location>
</feature>
<organism evidence="13">
    <name type="scientific">Bradyrhizobium diazoefficiens</name>
    <dbReference type="NCBI Taxonomy" id="1355477"/>
    <lineage>
        <taxon>Bacteria</taxon>
        <taxon>Pseudomonadati</taxon>
        <taxon>Pseudomonadota</taxon>
        <taxon>Alphaproteobacteria</taxon>
        <taxon>Hyphomicrobiales</taxon>
        <taxon>Nitrobacteraceae</taxon>
        <taxon>Bradyrhizobium</taxon>
    </lineage>
</organism>
<evidence type="ECO:0000256" key="7">
    <source>
        <dbReference type="ARBA" id="ARBA00023316"/>
    </source>
</evidence>
<dbReference type="GO" id="GO:0005886">
    <property type="term" value="C:plasma membrane"/>
    <property type="evidence" value="ECO:0007669"/>
    <property type="project" value="UniProtKB-SubCell"/>
</dbReference>
<evidence type="ECO:0000256" key="1">
    <source>
        <dbReference type="ARBA" id="ARBA00004236"/>
    </source>
</evidence>
<dbReference type="InterPro" id="IPR017853">
    <property type="entry name" value="GH"/>
</dbReference>
<evidence type="ECO:0000256" key="12">
    <source>
        <dbReference type="SAM" id="Phobius"/>
    </source>
</evidence>
<dbReference type="EMBL" id="AP023094">
    <property type="protein sequence ID" value="BCE48752.1"/>
    <property type="molecule type" value="Genomic_DNA"/>
</dbReference>
<comment type="subcellular location">
    <subcellularLocation>
        <location evidence="1">Cell membrane</location>
    </subcellularLocation>
</comment>
<protein>
    <recommendedName>
        <fullName evidence="11">Endo-1,3-beta-glucanase btgC</fullName>
    </recommendedName>
    <alternativeName>
        <fullName evidence="10">Laminarinase btgC</fullName>
    </alternativeName>
</protein>
<dbReference type="Gene3D" id="3.20.20.80">
    <property type="entry name" value="Glycosidases"/>
    <property type="match status" value="1"/>
</dbReference>
<keyword evidence="6" id="KW-0119">Carbohydrate metabolism</keyword>
<feature type="transmembrane region" description="Helical" evidence="12">
    <location>
        <begin position="413"/>
        <end position="438"/>
    </location>
</feature>
<keyword evidence="12" id="KW-1133">Transmembrane helix</keyword>
<proteinExistence type="predicted"/>
<feature type="transmembrane region" description="Helical" evidence="12">
    <location>
        <begin position="459"/>
        <end position="483"/>
    </location>
</feature>
<dbReference type="GO" id="GO:0016787">
    <property type="term" value="F:hydrolase activity"/>
    <property type="evidence" value="ECO:0007669"/>
    <property type="project" value="UniProtKB-KW"/>
</dbReference>
<keyword evidence="5" id="KW-0325">Glycoprotein</keyword>
<feature type="transmembrane region" description="Helical" evidence="12">
    <location>
        <begin position="351"/>
        <end position="371"/>
    </location>
</feature>
<evidence type="ECO:0000256" key="6">
    <source>
        <dbReference type="ARBA" id="ARBA00023277"/>
    </source>
</evidence>
<reference evidence="15" key="3">
    <citation type="submission" date="2020-05" db="EMBL/GenBank/DDBJ databases">
        <title>Complete genome sequence of Bradyrhizobium diazoefficiens XF6 isolated from soybean nodule.</title>
        <authorList>
            <person name="Noda R."/>
            <person name="Kakizaki K."/>
            <person name="Minamisawa K."/>
        </authorList>
    </citation>
    <scope>NUCLEOTIDE SEQUENCE</scope>
    <source>
        <strain evidence="15">XF6</strain>
    </source>
</reference>
<keyword evidence="4 12" id="KW-0472">Membrane</keyword>
<feature type="transmembrane region" description="Helical" evidence="12">
    <location>
        <begin position="517"/>
        <end position="535"/>
    </location>
</feature>
<dbReference type="EMBL" id="AP023096">
    <property type="protein sequence ID" value="BCE66080.1"/>
    <property type="molecule type" value="Genomic_DNA"/>
</dbReference>
<evidence type="ECO:0000256" key="2">
    <source>
        <dbReference type="ARBA" id="ARBA00022475"/>
    </source>
</evidence>
<keyword evidence="8" id="KW-0624">Polysaccharide degradation</keyword>
<evidence type="ECO:0000313" key="15">
    <source>
        <dbReference type="EMBL" id="BCE66080.1"/>
    </source>
</evidence>
<evidence type="ECO:0000256" key="11">
    <source>
        <dbReference type="ARBA" id="ARBA00043078"/>
    </source>
</evidence>
<keyword evidence="7" id="KW-0961">Cell wall biogenesis/degradation</keyword>
<dbReference type="PANTHER" id="PTHR16631:SF17">
    <property type="entry name" value="GLUCAN ENDO-1,3-BETA-GLUCOSIDASE BTGC"/>
    <property type="match status" value="1"/>
</dbReference>
<evidence type="ECO:0000256" key="5">
    <source>
        <dbReference type="ARBA" id="ARBA00023180"/>
    </source>
</evidence>
<evidence type="ECO:0000256" key="10">
    <source>
        <dbReference type="ARBA" id="ARBA00042373"/>
    </source>
</evidence>
<evidence type="ECO:0000256" key="9">
    <source>
        <dbReference type="ARBA" id="ARBA00037649"/>
    </source>
</evidence>
<accession>A0A809X8E7</accession>
<dbReference type="GO" id="GO:0071555">
    <property type="term" value="P:cell wall organization"/>
    <property type="evidence" value="ECO:0007669"/>
    <property type="project" value="UniProtKB-KW"/>
</dbReference>
<reference evidence="13" key="1">
    <citation type="submission" date="2020-05" db="EMBL/GenBank/DDBJ databases">
        <title>Complete genome sequence of Bradyrhizobium diazoefficiens XF1 isolated from soybean nodule.</title>
        <authorList>
            <person name="Noda R."/>
            <person name="Kakizaki K."/>
            <person name="Minamisawa K."/>
        </authorList>
    </citation>
    <scope>NUCLEOTIDE SEQUENCE</scope>
    <source>
        <strain evidence="13">XF1</strain>
    </source>
</reference>
<evidence type="ECO:0000256" key="8">
    <source>
        <dbReference type="ARBA" id="ARBA00023326"/>
    </source>
</evidence>
<dbReference type="EMBL" id="AP023091">
    <property type="protein sequence ID" value="BCE22488.1"/>
    <property type="molecule type" value="Genomic_DNA"/>
</dbReference>
<keyword evidence="2" id="KW-1003">Cell membrane</keyword>
<feature type="transmembrane region" description="Helical" evidence="12">
    <location>
        <begin position="36"/>
        <end position="54"/>
    </location>
</feature>
<dbReference type="PANTHER" id="PTHR16631">
    <property type="entry name" value="GLUCAN 1,3-BETA-GLUCOSIDASE"/>
    <property type="match status" value="1"/>
</dbReference>
<comment type="function">
    <text evidence="9">Glucanases play a role in cell expansion during growth, in cell-cell fusion during mating, and in spore release during sporulation. This enzyme may be involved in beta-glucan degradation. Active on laminarin and lichenan.</text>
</comment>
<reference evidence="14" key="2">
    <citation type="submission" date="2020-05" db="EMBL/GenBank/DDBJ databases">
        <title>Complete genome sequence of Bradyrhizobium diazoefficiens XF4 isolated from soybean nodule.</title>
        <authorList>
            <person name="Noda R."/>
            <person name="Kakizaki K."/>
            <person name="Minamisawa K."/>
        </authorList>
    </citation>
    <scope>NUCLEOTIDE SEQUENCE</scope>
    <source>
        <strain evidence="14">XF4</strain>
    </source>
</reference>
<keyword evidence="12" id="KW-0812">Transmembrane</keyword>
<name>A0A809X8E7_9BRAD</name>
<feature type="transmembrane region" description="Helical" evidence="12">
    <location>
        <begin position="489"/>
        <end position="508"/>
    </location>
</feature>
<feature type="transmembrane region" description="Helical" evidence="12">
    <location>
        <begin position="541"/>
        <end position="559"/>
    </location>
</feature>
<evidence type="ECO:0000313" key="13">
    <source>
        <dbReference type="EMBL" id="BCE22488.1"/>
    </source>
</evidence>
<keyword evidence="3" id="KW-0378">Hydrolase</keyword>
<evidence type="ECO:0000313" key="14">
    <source>
        <dbReference type="EMBL" id="BCE48752.1"/>
    </source>
</evidence>
<evidence type="ECO:0000256" key="4">
    <source>
        <dbReference type="ARBA" id="ARBA00023136"/>
    </source>
</evidence>
<gene>
    <name evidence="13" type="primary">ndvC</name>
    <name evidence="13" type="ORF">XF1B_51690</name>
    <name evidence="14" type="ORF">XF4B_51010</name>
    <name evidence="15" type="ORF">XF6B_48790</name>
</gene>
<dbReference type="AlphaFoldDB" id="A0A809X8E7"/>